<feature type="transmembrane region" description="Helical" evidence="8">
    <location>
        <begin position="216"/>
        <end position="239"/>
    </location>
</feature>
<dbReference type="Proteomes" id="UP000077786">
    <property type="component" value="Unassembled WGS sequence"/>
</dbReference>
<feature type="transmembrane region" description="Helical" evidence="8">
    <location>
        <begin position="174"/>
        <end position="204"/>
    </location>
</feature>
<evidence type="ECO:0000256" key="3">
    <source>
        <dbReference type="ARBA" id="ARBA00022676"/>
    </source>
</evidence>
<gene>
    <name evidence="10" type="ORF">A0123_00394</name>
</gene>
<evidence type="ECO:0000256" key="8">
    <source>
        <dbReference type="SAM" id="Phobius"/>
    </source>
</evidence>
<sequence>MSSGITLCLPLSSGADVTDNFKKQASLFWALLVALTVTRLGLAACLPLTPDEAYYWVWSRHLQGGYFDHPFMVALWIRIGTWLAGDTSLGVRLLGPLSVLPGSWALYHAARLLLPSRPWPLSGFQAVLLLNATLMLGLGSATMTPDTPLVFFVSVSLFALGKAVSSSGSRTTGWWLLTGVLLGLAFDSKYTAVLIGLALGGAVLTTPRFRKQAGPWLAIPLLIITTAPVLLWNASHHWVSLLKQGGRAGDWHLARASQFLLELLGGQIGLATPLVFGLFALGGWACIKRNRLLAWLSLLPLAVFVTHALGDRVQANWPAVVYPVLALAAIEAGRSVRWPVISGIALTVLVYGQAVFSPLPFPAAKDPIQRQTAGWPDFSQELVARAQETGASAFVAEEYGLASQLALTQNSLPVLGSDPRWSLFSFPPAEVPLGLKIEELHRIPAVLDQDTLCRQSHGHNVRCYRVDVVKMPSGVQLPGRT</sequence>
<keyword evidence="4" id="KW-0808">Transferase</keyword>
<feature type="transmembrane region" description="Helical" evidence="8">
    <location>
        <begin position="119"/>
        <end position="137"/>
    </location>
</feature>
<name>A0A1B6VNN5_9PROT</name>
<dbReference type="GO" id="GO:0016763">
    <property type="term" value="F:pentosyltransferase activity"/>
    <property type="evidence" value="ECO:0007669"/>
    <property type="project" value="TreeGrafter"/>
</dbReference>
<feature type="domain" description="Glycosyltransferase RgtA/B/C/D-like" evidence="9">
    <location>
        <begin position="68"/>
        <end position="232"/>
    </location>
</feature>
<evidence type="ECO:0000256" key="5">
    <source>
        <dbReference type="ARBA" id="ARBA00022692"/>
    </source>
</evidence>
<dbReference type="PATRIC" id="fig|38307.3.peg.415"/>
<evidence type="ECO:0000256" key="2">
    <source>
        <dbReference type="ARBA" id="ARBA00022475"/>
    </source>
</evidence>
<dbReference type="GO" id="GO:0009103">
    <property type="term" value="P:lipopolysaccharide biosynthetic process"/>
    <property type="evidence" value="ECO:0007669"/>
    <property type="project" value="UniProtKB-ARBA"/>
</dbReference>
<evidence type="ECO:0000256" key="4">
    <source>
        <dbReference type="ARBA" id="ARBA00022679"/>
    </source>
</evidence>
<protein>
    <recommendedName>
        <fullName evidence="9">Glycosyltransferase RgtA/B/C/D-like domain-containing protein</fullName>
    </recommendedName>
</protein>
<feature type="transmembrane region" description="Helical" evidence="8">
    <location>
        <begin position="24"/>
        <end position="46"/>
    </location>
</feature>
<evidence type="ECO:0000259" key="9">
    <source>
        <dbReference type="Pfam" id="PF13231"/>
    </source>
</evidence>
<keyword evidence="6 8" id="KW-1133">Transmembrane helix</keyword>
<feature type="transmembrane region" description="Helical" evidence="8">
    <location>
        <begin position="149"/>
        <end position="168"/>
    </location>
</feature>
<evidence type="ECO:0000313" key="10">
    <source>
        <dbReference type="EMBL" id="OAJ68830.1"/>
    </source>
</evidence>
<dbReference type="GO" id="GO:0005886">
    <property type="term" value="C:plasma membrane"/>
    <property type="evidence" value="ECO:0007669"/>
    <property type="project" value="UniProtKB-SubCell"/>
</dbReference>
<dbReference type="InterPro" id="IPR038731">
    <property type="entry name" value="RgtA/B/C-like"/>
</dbReference>
<evidence type="ECO:0000256" key="7">
    <source>
        <dbReference type="ARBA" id="ARBA00023136"/>
    </source>
</evidence>
<proteinExistence type="predicted"/>
<dbReference type="AlphaFoldDB" id="A0A1B6VNN5"/>
<comment type="caution">
    <text evidence="10">The sequence shown here is derived from an EMBL/GenBank/DDBJ whole genome shotgun (WGS) entry which is preliminary data.</text>
</comment>
<evidence type="ECO:0000256" key="1">
    <source>
        <dbReference type="ARBA" id="ARBA00004651"/>
    </source>
</evidence>
<organism evidence="10 11">
    <name type="scientific">Gluconobacter cerinus</name>
    <dbReference type="NCBI Taxonomy" id="38307"/>
    <lineage>
        <taxon>Bacteria</taxon>
        <taxon>Pseudomonadati</taxon>
        <taxon>Pseudomonadota</taxon>
        <taxon>Alphaproteobacteria</taxon>
        <taxon>Acetobacterales</taxon>
        <taxon>Acetobacteraceae</taxon>
        <taxon>Gluconobacter</taxon>
    </lineage>
</organism>
<keyword evidence="7 8" id="KW-0472">Membrane</keyword>
<feature type="transmembrane region" description="Helical" evidence="8">
    <location>
        <begin position="259"/>
        <end position="280"/>
    </location>
</feature>
<keyword evidence="2" id="KW-1003">Cell membrane</keyword>
<feature type="transmembrane region" description="Helical" evidence="8">
    <location>
        <begin position="315"/>
        <end position="333"/>
    </location>
</feature>
<accession>A0A1B6VNN5</accession>
<evidence type="ECO:0000313" key="11">
    <source>
        <dbReference type="Proteomes" id="UP000077786"/>
    </source>
</evidence>
<keyword evidence="3" id="KW-0328">Glycosyltransferase</keyword>
<evidence type="ECO:0000256" key="6">
    <source>
        <dbReference type="ARBA" id="ARBA00022989"/>
    </source>
</evidence>
<reference evidence="10 11" key="1">
    <citation type="submission" date="2016-03" db="EMBL/GenBank/DDBJ databases">
        <title>Draft genome sequence of Gluconobacter cerinus strain CECT 9110.</title>
        <authorList>
            <person name="Sainz F."/>
            <person name="Mas A."/>
            <person name="Torija M.J."/>
        </authorList>
    </citation>
    <scope>NUCLEOTIDE SEQUENCE [LARGE SCALE GENOMIC DNA]</scope>
    <source>
        <strain evidence="10 11">CECT 9110</strain>
    </source>
</reference>
<comment type="subcellular location">
    <subcellularLocation>
        <location evidence="1">Cell membrane</location>
        <topology evidence="1">Multi-pass membrane protein</topology>
    </subcellularLocation>
</comment>
<dbReference type="EMBL" id="LUTU01000004">
    <property type="protein sequence ID" value="OAJ68830.1"/>
    <property type="molecule type" value="Genomic_DNA"/>
</dbReference>
<dbReference type="PANTHER" id="PTHR33908">
    <property type="entry name" value="MANNOSYLTRANSFERASE YKCB-RELATED"/>
    <property type="match status" value="1"/>
</dbReference>
<dbReference type="Pfam" id="PF13231">
    <property type="entry name" value="PMT_2"/>
    <property type="match status" value="1"/>
</dbReference>
<dbReference type="PANTHER" id="PTHR33908:SF11">
    <property type="entry name" value="MEMBRANE PROTEIN"/>
    <property type="match status" value="1"/>
</dbReference>
<feature type="transmembrane region" description="Helical" evidence="8">
    <location>
        <begin position="292"/>
        <end position="309"/>
    </location>
</feature>
<feature type="transmembrane region" description="Helical" evidence="8">
    <location>
        <begin position="340"/>
        <end position="361"/>
    </location>
</feature>
<dbReference type="InterPro" id="IPR050297">
    <property type="entry name" value="LipidA_mod_glycosyltrf_83"/>
</dbReference>
<keyword evidence="5 8" id="KW-0812">Transmembrane</keyword>